<comment type="caution">
    <text evidence="1">The sequence shown here is derived from an EMBL/GenBank/DDBJ whole genome shotgun (WGS) entry which is preliminary data.</text>
</comment>
<sequence>MGASISISHSQNDQSPLYYTLKRCITPVYMLIKMGASISISCFQNGQSSLYNTLKDFAMDCQLLKMGASISISHSQNDQSPLYYTLKRSSTHAYHAYKIVLPK</sequence>
<organism evidence="1 2">
    <name type="scientific">Caerostris extrusa</name>
    <name type="common">Bark spider</name>
    <name type="synonym">Caerostris bankana</name>
    <dbReference type="NCBI Taxonomy" id="172846"/>
    <lineage>
        <taxon>Eukaryota</taxon>
        <taxon>Metazoa</taxon>
        <taxon>Ecdysozoa</taxon>
        <taxon>Arthropoda</taxon>
        <taxon>Chelicerata</taxon>
        <taxon>Arachnida</taxon>
        <taxon>Araneae</taxon>
        <taxon>Araneomorphae</taxon>
        <taxon>Entelegynae</taxon>
        <taxon>Araneoidea</taxon>
        <taxon>Araneidae</taxon>
        <taxon>Caerostris</taxon>
    </lineage>
</organism>
<keyword evidence="2" id="KW-1185">Reference proteome</keyword>
<reference evidence="1 2" key="1">
    <citation type="submission" date="2021-06" db="EMBL/GenBank/DDBJ databases">
        <title>Caerostris extrusa draft genome.</title>
        <authorList>
            <person name="Kono N."/>
            <person name="Arakawa K."/>
        </authorList>
    </citation>
    <scope>NUCLEOTIDE SEQUENCE [LARGE SCALE GENOMIC DNA]</scope>
</reference>
<gene>
    <name evidence="1" type="ORF">CEXT_134821</name>
</gene>
<dbReference type="Proteomes" id="UP001054945">
    <property type="component" value="Unassembled WGS sequence"/>
</dbReference>
<dbReference type="AlphaFoldDB" id="A0AAV4XDL6"/>
<proteinExistence type="predicted"/>
<protein>
    <submittedName>
        <fullName evidence="1">Uncharacterized protein</fullName>
    </submittedName>
</protein>
<dbReference type="EMBL" id="BPLR01000063">
    <property type="protein sequence ID" value="GIY91879.1"/>
    <property type="molecule type" value="Genomic_DNA"/>
</dbReference>
<evidence type="ECO:0000313" key="1">
    <source>
        <dbReference type="EMBL" id="GIY91879.1"/>
    </source>
</evidence>
<evidence type="ECO:0000313" key="2">
    <source>
        <dbReference type="Proteomes" id="UP001054945"/>
    </source>
</evidence>
<name>A0AAV4XDL6_CAEEX</name>
<accession>A0AAV4XDL6</accession>